<dbReference type="CDD" id="cd11061">
    <property type="entry name" value="CYP67-like"/>
    <property type="match status" value="1"/>
</dbReference>
<keyword evidence="6 8" id="KW-0408">Iron</keyword>
<feature type="transmembrane region" description="Helical" evidence="9">
    <location>
        <begin position="47"/>
        <end position="64"/>
    </location>
</feature>
<evidence type="ECO:0000256" key="1">
    <source>
        <dbReference type="ARBA" id="ARBA00001971"/>
    </source>
</evidence>
<keyword evidence="9" id="KW-0812">Transmembrane</keyword>
<dbReference type="InterPro" id="IPR050121">
    <property type="entry name" value="Cytochrome_P450_monoxygenase"/>
</dbReference>
<comment type="cofactor">
    <cofactor evidence="1 8">
        <name>heme</name>
        <dbReference type="ChEBI" id="CHEBI:30413"/>
    </cofactor>
</comment>
<evidence type="ECO:0000256" key="7">
    <source>
        <dbReference type="ARBA" id="ARBA00023033"/>
    </source>
</evidence>
<evidence type="ECO:0000256" key="3">
    <source>
        <dbReference type="ARBA" id="ARBA00010617"/>
    </source>
</evidence>
<dbReference type="OrthoDB" id="6692864at2759"/>
<reference evidence="10" key="2">
    <citation type="submission" date="2020-11" db="EMBL/GenBank/DDBJ databases">
        <authorList>
            <consortium name="DOE Joint Genome Institute"/>
            <person name="Kuo A."/>
            <person name="Miyauchi S."/>
            <person name="Kiss E."/>
            <person name="Drula E."/>
            <person name="Kohler A."/>
            <person name="Sanchez-Garcia M."/>
            <person name="Andreopoulos B."/>
            <person name="Barry K.W."/>
            <person name="Bonito G."/>
            <person name="Buee M."/>
            <person name="Carver A."/>
            <person name="Chen C."/>
            <person name="Cichocki N."/>
            <person name="Clum A."/>
            <person name="Culley D."/>
            <person name="Crous P.W."/>
            <person name="Fauchery L."/>
            <person name="Girlanda M."/>
            <person name="Hayes R."/>
            <person name="Keri Z."/>
            <person name="Labutti K."/>
            <person name="Lipzen A."/>
            <person name="Lombard V."/>
            <person name="Magnuson J."/>
            <person name="Maillard F."/>
            <person name="Morin E."/>
            <person name="Murat C."/>
            <person name="Nolan M."/>
            <person name="Ohm R."/>
            <person name="Pangilinan J."/>
            <person name="Pereira M."/>
            <person name="Perotto S."/>
            <person name="Peter M."/>
            <person name="Riley R."/>
            <person name="Sitrit Y."/>
            <person name="Stielow B."/>
            <person name="Szollosi G."/>
            <person name="Zifcakova L."/>
            <person name="Stursova M."/>
            <person name="Spatafora J.W."/>
            <person name="Tedersoo L."/>
            <person name="Vaario L.-M."/>
            <person name="Yamada A."/>
            <person name="Yan M."/>
            <person name="Wang P."/>
            <person name="Xu J."/>
            <person name="Bruns T."/>
            <person name="Baldrian P."/>
            <person name="Vilgalys R."/>
            <person name="Henrissat B."/>
            <person name="Grigoriev I.V."/>
            <person name="Hibbett D."/>
            <person name="Nagy L.G."/>
            <person name="Martin F.M."/>
        </authorList>
    </citation>
    <scope>NUCLEOTIDE SEQUENCE</scope>
    <source>
        <strain evidence="10">UH-Tt-Lm1</strain>
    </source>
</reference>
<dbReference type="InterPro" id="IPR001128">
    <property type="entry name" value="Cyt_P450"/>
</dbReference>
<comment type="similarity">
    <text evidence="3">Belongs to the cytochrome P450 family.</text>
</comment>
<dbReference type="Gene3D" id="1.10.630.10">
    <property type="entry name" value="Cytochrome P450"/>
    <property type="match status" value="1"/>
</dbReference>
<keyword evidence="4 8" id="KW-0479">Metal-binding</keyword>
<dbReference type="GO" id="GO:0005506">
    <property type="term" value="F:iron ion binding"/>
    <property type="evidence" value="ECO:0007669"/>
    <property type="project" value="InterPro"/>
</dbReference>
<dbReference type="PANTHER" id="PTHR24305">
    <property type="entry name" value="CYTOCHROME P450"/>
    <property type="match status" value="1"/>
</dbReference>
<evidence type="ECO:0000313" key="11">
    <source>
        <dbReference type="Proteomes" id="UP000736335"/>
    </source>
</evidence>
<reference evidence="10" key="1">
    <citation type="journal article" date="2020" name="Nat. Commun.">
        <title>Large-scale genome sequencing of mycorrhizal fungi provides insights into the early evolution of symbiotic traits.</title>
        <authorList>
            <person name="Miyauchi S."/>
            <person name="Kiss E."/>
            <person name="Kuo A."/>
            <person name="Drula E."/>
            <person name="Kohler A."/>
            <person name="Sanchez-Garcia M."/>
            <person name="Morin E."/>
            <person name="Andreopoulos B."/>
            <person name="Barry K.W."/>
            <person name="Bonito G."/>
            <person name="Buee M."/>
            <person name="Carver A."/>
            <person name="Chen C."/>
            <person name="Cichocki N."/>
            <person name="Clum A."/>
            <person name="Culley D."/>
            <person name="Crous P.W."/>
            <person name="Fauchery L."/>
            <person name="Girlanda M."/>
            <person name="Hayes R.D."/>
            <person name="Keri Z."/>
            <person name="LaButti K."/>
            <person name="Lipzen A."/>
            <person name="Lombard V."/>
            <person name="Magnuson J."/>
            <person name="Maillard F."/>
            <person name="Murat C."/>
            <person name="Nolan M."/>
            <person name="Ohm R.A."/>
            <person name="Pangilinan J."/>
            <person name="Pereira M.F."/>
            <person name="Perotto S."/>
            <person name="Peter M."/>
            <person name="Pfister S."/>
            <person name="Riley R."/>
            <person name="Sitrit Y."/>
            <person name="Stielow J.B."/>
            <person name="Szollosi G."/>
            <person name="Zifcakova L."/>
            <person name="Stursova M."/>
            <person name="Spatafora J.W."/>
            <person name="Tedersoo L."/>
            <person name="Vaario L.M."/>
            <person name="Yamada A."/>
            <person name="Yan M."/>
            <person name="Wang P."/>
            <person name="Xu J."/>
            <person name="Bruns T."/>
            <person name="Baldrian P."/>
            <person name="Vilgalys R."/>
            <person name="Dunand C."/>
            <person name="Henrissat B."/>
            <person name="Grigoriev I.V."/>
            <person name="Hibbett D."/>
            <person name="Nagy L.G."/>
            <person name="Martin F.M."/>
        </authorList>
    </citation>
    <scope>NUCLEOTIDE SEQUENCE</scope>
    <source>
        <strain evidence="10">UH-Tt-Lm1</strain>
    </source>
</reference>
<evidence type="ECO:0000256" key="8">
    <source>
        <dbReference type="PIRSR" id="PIRSR602403-1"/>
    </source>
</evidence>
<dbReference type="EMBL" id="WIUZ02000014">
    <property type="protein sequence ID" value="KAF9781413.1"/>
    <property type="molecule type" value="Genomic_DNA"/>
</dbReference>
<keyword evidence="9" id="KW-0472">Membrane</keyword>
<dbReference type="InterPro" id="IPR002403">
    <property type="entry name" value="Cyt_P450_E_grp-IV"/>
</dbReference>
<feature type="binding site" description="axial binding residue" evidence="8">
    <location>
        <position position="511"/>
    </location>
    <ligand>
        <name>heme</name>
        <dbReference type="ChEBI" id="CHEBI:30413"/>
    </ligand>
    <ligandPart>
        <name>Fe</name>
        <dbReference type="ChEBI" id="CHEBI:18248"/>
    </ligandPart>
</feature>
<evidence type="ECO:0000256" key="5">
    <source>
        <dbReference type="ARBA" id="ARBA00023002"/>
    </source>
</evidence>
<dbReference type="Pfam" id="PF00067">
    <property type="entry name" value="p450"/>
    <property type="match status" value="1"/>
</dbReference>
<dbReference type="GO" id="GO:0020037">
    <property type="term" value="F:heme binding"/>
    <property type="evidence" value="ECO:0007669"/>
    <property type="project" value="InterPro"/>
</dbReference>
<protein>
    <submittedName>
        <fullName evidence="10">Cytochrome P450</fullName>
    </submittedName>
</protein>
<proteinExistence type="inferred from homology"/>
<name>A0A9P6H895_9AGAM</name>
<dbReference type="AlphaFoldDB" id="A0A9P6H895"/>
<sequence length="567" mass="64121">MTNSTDFVVLLIGRLYGKIQEREPLPTIISALLVHRFFQKYEPQSPGIFAFLLLVFPAVVSGVLRNGASSILWPLLRTYTIFYTSLISSVVLYRLSPFHPLAKYPGPVLAKISKLWFARLGWQGKQHIHYRDLHKKYGDVVRVGPNEIMLSDPSVIAPLLGPAGWGKGSYWHARALHAPVVALSAVNDHAEHAQRRRTWTRGFSPAALKDYEEIVKERVVQLTETLSARKSVDLARLFAFFAHDVMNDMAFGGGSEMLRDGDLTGHWALVESGMRIFTLIGHLPWLSRFIMLIPGSTNDLDNMRKACFERAIARKKKGTKQKDLFYYLSDELGAEKDEIPFEIIINDGDLVVIAGSDTTKTVLSSLFFYLLCNPEKLAKLREEIDGFYPPGETLSSKHFQEMSYLDACINEALRLSPAVPSGSQRDVGPDPDPSKGRTFGSYYFPEGTAVSIHTFTLHRDSRNFSPFTDEFWPERWLIAQGSMELPNSIPKAEFVHDTTAFIPFSYGPANCVGKPLAILELRMTTVSIIQNLDLKFEDWYARTWEDDLDDRFVLMTGQLPVVFSNRW</sequence>
<dbReference type="GO" id="GO:0016705">
    <property type="term" value="F:oxidoreductase activity, acting on paired donors, with incorporation or reduction of molecular oxygen"/>
    <property type="evidence" value="ECO:0007669"/>
    <property type="project" value="InterPro"/>
</dbReference>
<keyword evidence="9" id="KW-1133">Transmembrane helix</keyword>
<evidence type="ECO:0000256" key="4">
    <source>
        <dbReference type="ARBA" id="ARBA00022723"/>
    </source>
</evidence>
<evidence type="ECO:0000256" key="2">
    <source>
        <dbReference type="ARBA" id="ARBA00005179"/>
    </source>
</evidence>
<dbReference type="GO" id="GO:0004497">
    <property type="term" value="F:monooxygenase activity"/>
    <property type="evidence" value="ECO:0007669"/>
    <property type="project" value="UniProtKB-KW"/>
</dbReference>
<feature type="transmembrane region" description="Helical" evidence="9">
    <location>
        <begin position="76"/>
        <end position="95"/>
    </location>
</feature>
<dbReference type="SUPFAM" id="SSF48264">
    <property type="entry name" value="Cytochrome P450"/>
    <property type="match status" value="1"/>
</dbReference>
<comment type="pathway">
    <text evidence="2">Secondary metabolite biosynthesis.</text>
</comment>
<dbReference type="Proteomes" id="UP000736335">
    <property type="component" value="Unassembled WGS sequence"/>
</dbReference>
<evidence type="ECO:0000256" key="9">
    <source>
        <dbReference type="SAM" id="Phobius"/>
    </source>
</evidence>
<dbReference type="PRINTS" id="PR00385">
    <property type="entry name" value="P450"/>
</dbReference>
<gene>
    <name evidence="10" type="ORF">BJ322DRAFT_1080993</name>
</gene>
<dbReference type="PANTHER" id="PTHR24305:SF187">
    <property type="entry name" value="P450, PUTATIVE (EUROFUNG)-RELATED"/>
    <property type="match status" value="1"/>
</dbReference>
<evidence type="ECO:0000313" key="10">
    <source>
        <dbReference type="EMBL" id="KAF9781413.1"/>
    </source>
</evidence>
<accession>A0A9P6H895</accession>
<organism evidence="10 11">
    <name type="scientific">Thelephora terrestris</name>
    <dbReference type="NCBI Taxonomy" id="56493"/>
    <lineage>
        <taxon>Eukaryota</taxon>
        <taxon>Fungi</taxon>
        <taxon>Dikarya</taxon>
        <taxon>Basidiomycota</taxon>
        <taxon>Agaricomycotina</taxon>
        <taxon>Agaricomycetes</taxon>
        <taxon>Thelephorales</taxon>
        <taxon>Thelephoraceae</taxon>
        <taxon>Thelephora</taxon>
    </lineage>
</organism>
<keyword evidence="11" id="KW-1185">Reference proteome</keyword>
<dbReference type="PRINTS" id="PR00465">
    <property type="entry name" value="EP450IV"/>
</dbReference>
<keyword evidence="5" id="KW-0560">Oxidoreductase</keyword>
<keyword evidence="7" id="KW-0503">Monooxygenase</keyword>
<evidence type="ECO:0000256" key="6">
    <source>
        <dbReference type="ARBA" id="ARBA00023004"/>
    </source>
</evidence>
<dbReference type="InterPro" id="IPR036396">
    <property type="entry name" value="Cyt_P450_sf"/>
</dbReference>
<comment type="caution">
    <text evidence="10">The sequence shown here is derived from an EMBL/GenBank/DDBJ whole genome shotgun (WGS) entry which is preliminary data.</text>
</comment>
<keyword evidence="8" id="KW-0349">Heme</keyword>